<dbReference type="SMART" id="SM00220">
    <property type="entry name" value="S_TKc"/>
    <property type="match status" value="1"/>
</dbReference>
<keyword evidence="3" id="KW-1185">Reference proteome</keyword>
<feature type="domain" description="Protein kinase" evidence="1">
    <location>
        <begin position="28"/>
        <end position="295"/>
    </location>
</feature>
<keyword evidence="2" id="KW-0418">Kinase</keyword>
<comment type="caution">
    <text evidence="2">The sequence shown here is derived from an EMBL/GenBank/DDBJ whole genome shotgun (WGS) entry which is preliminary data.</text>
</comment>
<dbReference type="InterPro" id="IPR011009">
    <property type="entry name" value="Kinase-like_dom_sf"/>
</dbReference>
<dbReference type="OrthoDB" id="583109at2"/>
<dbReference type="GO" id="GO:0004672">
    <property type="term" value="F:protein kinase activity"/>
    <property type="evidence" value="ECO:0007669"/>
    <property type="project" value="InterPro"/>
</dbReference>
<dbReference type="SUPFAM" id="SSF56112">
    <property type="entry name" value="Protein kinase-like (PK-like)"/>
    <property type="match status" value="1"/>
</dbReference>
<gene>
    <name evidence="2" type="ORF">F9U64_19960</name>
</gene>
<evidence type="ECO:0000259" key="1">
    <source>
        <dbReference type="PROSITE" id="PS50011"/>
    </source>
</evidence>
<protein>
    <submittedName>
        <fullName evidence="2">Protein kinase</fullName>
    </submittedName>
</protein>
<accession>A0A7C8KPQ0</accession>
<reference evidence="2 3" key="1">
    <citation type="submission" date="2019-10" db="EMBL/GenBank/DDBJ databases">
        <title>Gracilibacillus sp. nov. isolated from rice seeds.</title>
        <authorList>
            <person name="He S."/>
        </authorList>
    </citation>
    <scope>NUCLEOTIDE SEQUENCE [LARGE SCALE GENOMIC DNA]</scope>
    <source>
        <strain evidence="2 3">TD8</strain>
    </source>
</reference>
<proteinExistence type="predicted"/>
<keyword evidence="2" id="KW-0808">Transferase</keyword>
<dbReference type="PROSITE" id="PS50011">
    <property type="entry name" value="PROTEIN_KINASE_DOM"/>
    <property type="match status" value="1"/>
</dbReference>
<evidence type="ECO:0000313" key="3">
    <source>
        <dbReference type="Proteomes" id="UP000480246"/>
    </source>
</evidence>
<dbReference type="InterPro" id="IPR000719">
    <property type="entry name" value="Prot_kinase_dom"/>
</dbReference>
<dbReference type="AlphaFoldDB" id="A0A7C8KPQ0"/>
<dbReference type="EMBL" id="WEID01000107">
    <property type="protein sequence ID" value="KAB8126451.1"/>
    <property type="molecule type" value="Genomic_DNA"/>
</dbReference>
<name>A0A7C8KPQ0_9BACI</name>
<dbReference type="PANTHER" id="PTHR44167">
    <property type="entry name" value="OVARIAN-SPECIFIC SERINE/THREONINE-PROTEIN KINASE LOK-RELATED"/>
    <property type="match status" value="1"/>
</dbReference>
<dbReference type="GO" id="GO:0005524">
    <property type="term" value="F:ATP binding"/>
    <property type="evidence" value="ECO:0007669"/>
    <property type="project" value="InterPro"/>
</dbReference>
<dbReference type="Pfam" id="PF00069">
    <property type="entry name" value="Pkinase"/>
    <property type="match status" value="1"/>
</dbReference>
<dbReference type="PANTHER" id="PTHR44167:SF24">
    <property type="entry name" value="SERINE_THREONINE-PROTEIN KINASE CHK2"/>
    <property type="match status" value="1"/>
</dbReference>
<dbReference type="RefSeq" id="WP_153406637.1">
    <property type="nucleotide sequence ID" value="NZ_ML762449.1"/>
</dbReference>
<sequence>MNTQTLKKPDINILKGQTITGKWHKKKYYVVKELGSGAIGTVYLCVYQNVQVALKMSKQSHSITSEVNVLKAFKKVQGHSLGPSLIDVDDYISANGHVYSFYVMEYISGDDLPNFINRNGQEWLFTLLIGFAKDLQTLHDEGYVFGDLKTDNLIVSRKPARLRWVDVGGTTLQGRAIKEYTEFYDRAYWQMGSRKADPGYDLFALAMVILRIYYPNGFSRGDNPRKTLQQKVQLAIRSQSLKQLVGKMLNGDIDKADQVKDYLLQYVMKQNQQTQLRQKRLSQKNQQETSFHPTLEVVSILSISGLCYIYMTLFL</sequence>
<dbReference type="Proteomes" id="UP000480246">
    <property type="component" value="Unassembled WGS sequence"/>
</dbReference>
<evidence type="ECO:0000313" key="2">
    <source>
        <dbReference type="EMBL" id="KAB8126451.1"/>
    </source>
</evidence>
<dbReference type="Gene3D" id="1.10.510.10">
    <property type="entry name" value="Transferase(Phosphotransferase) domain 1"/>
    <property type="match status" value="1"/>
</dbReference>
<organism evidence="2 3">
    <name type="scientific">Gracilibacillus oryzae</name>
    <dbReference type="NCBI Taxonomy" id="1672701"/>
    <lineage>
        <taxon>Bacteria</taxon>
        <taxon>Bacillati</taxon>
        <taxon>Bacillota</taxon>
        <taxon>Bacilli</taxon>
        <taxon>Bacillales</taxon>
        <taxon>Bacillaceae</taxon>
        <taxon>Gracilibacillus</taxon>
    </lineage>
</organism>